<comment type="caution">
    <text evidence="3">The sequence shown here is derived from an EMBL/GenBank/DDBJ whole genome shotgun (WGS) entry which is preliminary data.</text>
</comment>
<dbReference type="Proteomes" id="UP001519460">
    <property type="component" value="Unassembled WGS sequence"/>
</dbReference>
<feature type="region of interest" description="Disordered" evidence="1">
    <location>
        <begin position="353"/>
        <end position="446"/>
    </location>
</feature>
<feature type="compositionally biased region" description="Basic and acidic residues" evidence="1">
    <location>
        <begin position="373"/>
        <end position="382"/>
    </location>
</feature>
<evidence type="ECO:0000256" key="1">
    <source>
        <dbReference type="SAM" id="MobiDB-lite"/>
    </source>
</evidence>
<keyword evidence="4" id="KW-1185">Reference proteome</keyword>
<organism evidence="3 4">
    <name type="scientific">Batillaria attramentaria</name>
    <dbReference type="NCBI Taxonomy" id="370345"/>
    <lineage>
        <taxon>Eukaryota</taxon>
        <taxon>Metazoa</taxon>
        <taxon>Spiralia</taxon>
        <taxon>Lophotrochozoa</taxon>
        <taxon>Mollusca</taxon>
        <taxon>Gastropoda</taxon>
        <taxon>Caenogastropoda</taxon>
        <taxon>Sorbeoconcha</taxon>
        <taxon>Cerithioidea</taxon>
        <taxon>Batillariidae</taxon>
        <taxon>Batillaria</taxon>
    </lineage>
</organism>
<feature type="domain" description="Ig-like" evidence="2">
    <location>
        <begin position="254"/>
        <end position="344"/>
    </location>
</feature>
<dbReference type="AlphaFoldDB" id="A0ABD0JBH7"/>
<accession>A0ABD0JBH7</accession>
<evidence type="ECO:0000313" key="3">
    <source>
        <dbReference type="EMBL" id="KAK7468148.1"/>
    </source>
</evidence>
<dbReference type="PROSITE" id="PS50835">
    <property type="entry name" value="IG_LIKE"/>
    <property type="match status" value="1"/>
</dbReference>
<evidence type="ECO:0000313" key="4">
    <source>
        <dbReference type="Proteomes" id="UP001519460"/>
    </source>
</evidence>
<gene>
    <name evidence="3" type="ORF">BaRGS_00036612</name>
</gene>
<dbReference type="InterPro" id="IPR007110">
    <property type="entry name" value="Ig-like_dom"/>
</dbReference>
<reference evidence="3 4" key="1">
    <citation type="journal article" date="2023" name="Sci. Data">
        <title>Genome assembly of the Korean intertidal mud-creeper Batillaria attramentaria.</title>
        <authorList>
            <person name="Patra A.K."/>
            <person name="Ho P.T."/>
            <person name="Jun S."/>
            <person name="Lee S.J."/>
            <person name="Kim Y."/>
            <person name="Won Y.J."/>
        </authorList>
    </citation>
    <scope>NUCLEOTIDE SEQUENCE [LARGE SCALE GENOMIC DNA]</scope>
    <source>
        <strain evidence="3">Wonlab-2016</strain>
    </source>
</reference>
<dbReference type="EMBL" id="JACVVK020000521">
    <property type="protein sequence ID" value="KAK7468148.1"/>
    <property type="molecule type" value="Genomic_DNA"/>
</dbReference>
<feature type="non-terminal residue" evidence="3">
    <location>
        <position position="446"/>
    </location>
</feature>
<evidence type="ECO:0000259" key="2">
    <source>
        <dbReference type="PROSITE" id="PS50835"/>
    </source>
</evidence>
<protein>
    <recommendedName>
        <fullName evidence="2">Ig-like domain-containing protein</fullName>
    </recommendedName>
</protein>
<proteinExistence type="predicted"/>
<feature type="non-terminal residue" evidence="3">
    <location>
        <position position="1"/>
    </location>
</feature>
<sequence>TPCTENTRTCDTATQFCVEQNGTASGFSCECLQADQQIAADLSCVPVPESQRLYVATPLNFTGVDTIAIAGIMANATIPQEAATYVICITPNVSLLFRPSLAPRTVQFSLLFTEEVTPEIRHDVARVLLAIEAFGKVIVDNVTFGVVGYSGIFDDKSKLDSGNDGTTISGPQSFSTDGTRDLQLSCDPGDVTKVTSLAWNVTCAQKSDGVFKDSICTLRPNPKFDDGMVVACFASYTGGLSASSTFTVSLNYPPETAPMIEGYESGKVVAAGQRLRMTCTVSGGKPLVTSVDFSCPGHPDVEPDDVTKRAVISTLTIGALAAEDDGILCECSAVWKDSDAYTLTSNRILAVGESEGEGGRRKERLGRDNTYNKPERDPEPNRFSDPYTGLRDPSAVHPGAVPGPSRCERHQEPRTINMTPSGGEGFTREGSGTYDRVIPPLESQME</sequence>
<name>A0ABD0JBH7_9CAEN</name>